<dbReference type="PANTHER" id="PTHR22617">
    <property type="entry name" value="CHEMOTAXIS SENSOR HISTIDINE KINASE-RELATED"/>
    <property type="match status" value="1"/>
</dbReference>
<feature type="compositionally biased region" description="Basic and acidic residues" evidence="1">
    <location>
        <begin position="7"/>
        <end position="20"/>
    </location>
</feature>
<dbReference type="InterPro" id="IPR039315">
    <property type="entry name" value="CheW"/>
</dbReference>
<comment type="caution">
    <text evidence="3">The sequence shown here is derived from an EMBL/GenBank/DDBJ whole genome shotgun (WGS) entry which is preliminary data.</text>
</comment>
<gene>
    <name evidence="3" type="ORF">SD70_14780</name>
</gene>
<name>A0ABR5AGP2_9BACL</name>
<feature type="domain" description="CheW-like" evidence="2">
    <location>
        <begin position="87"/>
        <end position="229"/>
    </location>
</feature>
<proteinExistence type="predicted"/>
<evidence type="ECO:0000313" key="3">
    <source>
        <dbReference type="EMBL" id="KIL40229.1"/>
    </source>
</evidence>
<feature type="domain" description="CheW-like" evidence="2">
    <location>
        <begin position="254"/>
        <end position="396"/>
    </location>
</feature>
<reference evidence="3 4" key="1">
    <citation type="submission" date="2014-12" db="EMBL/GenBank/DDBJ databases">
        <title>Draft genome sequence of Paenibacillus kamchatkensis strain B-2647.</title>
        <authorList>
            <person name="Karlyshev A.V."/>
            <person name="Kudryashova E.B."/>
        </authorList>
    </citation>
    <scope>NUCLEOTIDE SEQUENCE [LARGE SCALE GENOMIC DNA]</scope>
    <source>
        <strain evidence="3 4">VKM B-2647</strain>
    </source>
</reference>
<dbReference type="PROSITE" id="PS50851">
    <property type="entry name" value="CHEW"/>
    <property type="match status" value="3"/>
</dbReference>
<dbReference type="EMBL" id="JXAK01000024">
    <property type="protein sequence ID" value="KIL40229.1"/>
    <property type="molecule type" value="Genomic_DNA"/>
</dbReference>
<dbReference type="Proteomes" id="UP000031967">
    <property type="component" value="Unassembled WGS sequence"/>
</dbReference>
<keyword evidence="4" id="KW-1185">Reference proteome</keyword>
<dbReference type="InterPro" id="IPR002545">
    <property type="entry name" value="CheW-lke_dom"/>
</dbReference>
<evidence type="ECO:0000259" key="2">
    <source>
        <dbReference type="PROSITE" id="PS50851"/>
    </source>
</evidence>
<dbReference type="Pfam" id="PF01584">
    <property type="entry name" value="CheW"/>
    <property type="match status" value="3"/>
</dbReference>
<feature type="domain" description="CheW-like" evidence="2">
    <location>
        <begin position="424"/>
        <end position="566"/>
    </location>
</feature>
<dbReference type="SMART" id="SM00260">
    <property type="entry name" value="CheW"/>
    <property type="match status" value="3"/>
</dbReference>
<dbReference type="Gene3D" id="2.40.50.180">
    <property type="entry name" value="CheA-289, Domain 4"/>
    <property type="match status" value="3"/>
</dbReference>
<protein>
    <recommendedName>
        <fullName evidence="2">CheW-like domain-containing protein</fullName>
    </recommendedName>
</protein>
<dbReference type="PANTHER" id="PTHR22617:SF23">
    <property type="entry name" value="CHEMOTAXIS PROTEIN CHEW"/>
    <property type="match status" value="1"/>
</dbReference>
<feature type="region of interest" description="Disordered" evidence="1">
    <location>
        <begin position="1"/>
        <end position="32"/>
    </location>
</feature>
<dbReference type="InterPro" id="IPR036061">
    <property type="entry name" value="CheW-like_dom_sf"/>
</dbReference>
<dbReference type="SUPFAM" id="SSF50341">
    <property type="entry name" value="CheW-like"/>
    <property type="match status" value="3"/>
</dbReference>
<sequence>MSRGNKNRKDLSNLEKMKSEMKRKKQKAEALSRGMDDLEMTGMAEEGPPVVEEHEVPVAPVLSTATSSAIIVAEEHEVSVAVASDHKIELVVFQVGTEQFAFRLMNVREIVRVNGLRTIPNAPEHVAGLSSLRGSVLPVIDLRKCFHMPIREYDDDSRMIVADIHGRQVGMITDRISEVASIEVSAMTEPPSNIRNLKEGYVSGIVVKDPGKGIIMVLDAEKIINIQQLDDTFAKTKTNGAGEHEDPSSHTSGIEELVVLNVGNENYALNIKHVKEILRYGELLNVPNSHYYVEGVLSVRNRLLAVINPGKIFGIPHCQVHESTRIVVVDAGAFSYGIVVDHVSEVASVPRNQFYNPIRIANNAELDCISEFAKLNNGQKMVMVLDPYKLVSLTDLRDIYSGLKEDHHGIEPMGHELSKEQVHLEKIVVFRIDDGEYGIGIDYVREINNLDRIVSIPGTPDFISGMVSLRGEIIPLMNLRVLFGIAENRKLPPSKFLVVEHKKERIGILIDSASEVLSLNKELFEDTPRLLEADNQKKYVHQICKLNKGKRTVMMVDLTTVFDYTP</sequence>
<accession>A0ABR5AGP2</accession>
<organism evidence="3 4">
    <name type="scientific">Gordoniibacillus kamchatkensis</name>
    <dbReference type="NCBI Taxonomy" id="1590651"/>
    <lineage>
        <taxon>Bacteria</taxon>
        <taxon>Bacillati</taxon>
        <taxon>Bacillota</taxon>
        <taxon>Bacilli</taxon>
        <taxon>Bacillales</taxon>
        <taxon>Paenibacillaceae</taxon>
        <taxon>Gordoniibacillus</taxon>
    </lineage>
</organism>
<dbReference type="Gene3D" id="2.30.30.40">
    <property type="entry name" value="SH3 Domains"/>
    <property type="match status" value="3"/>
</dbReference>
<evidence type="ECO:0000313" key="4">
    <source>
        <dbReference type="Proteomes" id="UP000031967"/>
    </source>
</evidence>
<evidence type="ECO:0000256" key="1">
    <source>
        <dbReference type="SAM" id="MobiDB-lite"/>
    </source>
</evidence>